<dbReference type="PROSITE" id="PS50977">
    <property type="entry name" value="HTH_TETR_2"/>
    <property type="match status" value="1"/>
</dbReference>
<sequence>MPKKGIELIRREQLIQATFQVIHDIGLADATVATIARQAGLSTGIVAHYFGDKAGLLNAAMRQILNELKDAFAQYRTKADADPRAQLRALVDGNFDQTQTSGPAMRVWLTFWAASMHQPELARLQRINDQRLYSNLAHQFHRALPAGRARDAARGLAAMIDGLWLRGSLVGGPFDTGAARTLAYAYIDFQLQPEGV</sequence>
<comment type="function">
    <text evidence="6">Repressor involved in the biosynthesis of the osmoprotectant glycine betaine. It represses transcription of the choline transporter BetT and the genes of BetAB involved in the synthesis of glycine betaine.</text>
</comment>
<evidence type="ECO:0000313" key="11">
    <source>
        <dbReference type="Proteomes" id="UP000326367"/>
    </source>
</evidence>
<dbReference type="InterPro" id="IPR036271">
    <property type="entry name" value="Tet_transcr_reg_TetR-rel_C_sf"/>
</dbReference>
<dbReference type="Pfam" id="PF00440">
    <property type="entry name" value="TetR_N"/>
    <property type="match status" value="1"/>
</dbReference>
<evidence type="ECO:0000256" key="6">
    <source>
        <dbReference type="ARBA" id="ARBA00024936"/>
    </source>
</evidence>
<name>A0ABQ6SX50_9GAMM</name>
<comment type="function">
    <text evidence="7">Repressor involved in choline regulation of the bet genes.</text>
</comment>
<feature type="DNA-binding region" description="H-T-H motif" evidence="7 8">
    <location>
        <begin position="31"/>
        <end position="50"/>
    </location>
</feature>
<evidence type="ECO:0000256" key="3">
    <source>
        <dbReference type="ARBA" id="ARBA00023015"/>
    </source>
</evidence>
<evidence type="ECO:0000259" key="9">
    <source>
        <dbReference type="PROSITE" id="PS50977"/>
    </source>
</evidence>
<reference evidence="10 11" key="1">
    <citation type="journal article" date="2020" name="Antonie Van Leeuwenhoek">
        <title>Stenotrophomonas cyclobalanopsidis sp. nov., isolated from the leaf spot disease of Cyclobalanopsis patelliformis.</title>
        <authorList>
            <person name="Bian D.R."/>
            <person name="Xue H."/>
            <person name="Piao C.G."/>
            <person name="Li Y."/>
        </authorList>
    </citation>
    <scope>NUCLEOTIDE SEQUENCE [LARGE SCALE GENOMIC DNA]</scope>
    <source>
        <strain evidence="10 11">TPQG1-4</strain>
    </source>
</reference>
<keyword evidence="5 7" id="KW-0804">Transcription</keyword>
<dbReference type="PANTHER" id="PTHR30055">
    <property type="entry name" value="HTH-TYPE TRANSCRIPTIONAL REGULATOR RUTR"/>
    <property type="match status" value="1"/>
</dbReference>
<keyword evidence="3 7" id="KW-0805">Transcription regulation</keyword>
<keyword evidence="11" id="KW-1185">Reference proteome</keyword>
<dbReference type="RefSeq" id="WP_150455713.1">
    <property type="nucleotide sequence ID" value="NZ_VYKI01000029.1"/>
</dbReference>
<keyword evidence="2 7" id="KW-0678">Repressor</keyword>
<evidence type="ECO:0000313" key="10">
    <source>
        <dbReference type="EMBL" id="KAA8994813.1"/>
    </source>
</evidence>
<dbReference type="NCBIfam" id="NF001978">
    <property type="entry name" value="PRK00767.1"/>
    <property type="match status" value="1"/>
</dbReference>
<keyword evidence="4 7" id="KW-0238">DNA-binding</keyword>
<dbReference type="SUPFAM" id="SSF46689">
    <property type="entry name" value="Homeodomain-like"/>
    <property type="match status" value="1"/>
</dbReference>
<dbReference type="InterPro" id="IPR039538">
    <property type="entry name" value="BetI_C"/>
</dbReference>
<protein>
    <recommendedName>
        <fullName evidence="7">HTH-type transcriptional regulator BetI</fullName>
    </recommendedName>
</protein>
<comment type="pathway">
    <text evidence="1 7">Amine and polyamine biosynthesis; betaine biosynthesis via choline pathway [regulation].</text>
</comment>
<dbReference type="InterPro" id="IPR017757">
    <property type="entry name" value="Tscrpt_rep_BetI"/>
</dbReference>
<dbReference type="InterPro" id="IPR009057">
    <property type="entry name" value="Homeodomain-like_sf"/>
</dbReference>
<dbReference type="NCBIfam" id="TIGR03384">
    <property type="entry name" value="betaine_BetI"/>
    <property type="match status" value="1"/>
</dbReference>
<dbReference type="PANTHER" id="PTHR30055:SF234">
    <property type="entry name" value="HTH-TYPE TRANSCRIPTIONAL REGULATOR BETI"/>
    <property type="match status" value="1"/>
</dbReference>
<organism evidence="10 11">
    <name type="scientific">Stenotrophomonas cyclobalanopsidis</name>
    <dbReference type="NCBI Taxonomy" id="2771362"/>
    <lineage>
        <taxon>Bacteria</taxon>
        <taxon>Pseudomonadati</taxon>
        <taxon>Pseudomonadota</taxon>
        <taxon>Gammaproteobacteria</taxon>
        <taxon>Lysobacterales</taxon>
        <taxon>Lysobacteraceae</taxon>
        <taxon>Stenotrophomonas</taxon>
    </lineage>
</organism>
<dbReference type="HAMAP" id="MF_00768">
    <property type="entry name" value="HTH_type_BetI"/>
    <property type="match status" value="1"/>
</dbReference>
<evidence type="ECO:0000256" key="1">
    <source>
        <dbReference type="ARBA" id="ARBA00004719"/>
    </source>
</evidence>
<accession>A0ABQ6SX50</accession>
<dbReference type="Gene3D" id="1.10.357.10">
    <property type="entry name" value="Tetracycline Repressor, domain 2"/>
    <property type="match status" value="1"/>
</dbReference>
<dbReference type="Proteomes" id="UP000326367">
    <property type="component" value="Unassembled WGS sequence"/>
</dbReference>
<evidence type="ECO:0000256" key="8">
    <source>
        <dbReference type="PROSITE-ProRule" id="PRU00335"/>
    </source>
</evidence>
<evidence type="ECO:0000256" key="7">
    <source>
        <dbReference type="HAMAP-Rule" id="MF_00768"/>
    </source>
</evidence>
<comment type="caution">
    <text evidence="10">The sequence shown here is derived from an EMBL/GenBank/DDBJ whole genome shotgun (WGS) entry which is preliminary data.</text>
</comment>
<proteinExistence type="inferred from homology"/>
<evidence type="ECO:0000256" key="2">
    <source>
        <dbReference type="ARBA" id="ARBA00022491"/>
    </source>
</evidence>
<dbReference type="InterPro" id="IPR001647">
    <property type="entry name" value="HTH_TetR"/>
</dbReference>
<evidence type="ECO:0000256" key="4">
    <source>
        <dbReference type="ARBA" id="ARBA00023125"/>
    </source>
</evidence>
<evidence type="ECO:0000256" key="5">
    <source>
        <dbReference type="ARBA" id="ARBA00023163"/>
    </source>
</evidence>
<feature type="domain" description="HTH tetR-type" evidence="9">
    <location>
        <begin position="8"/>
        <end position="68"/>
    </location>
</feature>
<dbReference type="InterPro" id="IPR050109">
    <property type="entry name" value="HTH-type_TetR-like_transc_reg"/>
</dbReference>
<dbReference type="Pfam" id="PF13977">
    <property type="entry name" value="TetR_C_6"/>
    <property type="match status" value="1"/>
</dbReference>
<gene>
    <name evidence="7 10" type="primary">betI</name>
    <name evidence="10" type="ORF">FJU31_16585</name>
</gene>
<dbReference type="SUPFAM" id="SSF48498">
    <property type="entry name" value="Tetracyclin repressor-like, C-terminal domain"/>
    <property type="match status" value="1"/>
</dbReference>
<dbReference type="EMBL" id="VYKI01000029">
    <property type="protein sequence ID" value="KAA8994813.1"/>
    <property type="molecule type" value="Genomic_DNA"/>
</dbReference>